<dbReference type="AlphaFoldDB" id="A0A9P7U0B5"/>
<dbReference type="PANTHER" id="PTHR39214">
    <property type="entry name" value="MICROBODY (PEROXISOME) BIOGENESIS PROTEIN PEROXIN 8 (EUROFUNG)"/>
    <property type="match status" value="1"/>
</dbReference>
<accession>A0A9P7U0B5</accession>
<evidence type="ECO:0008006" key="3">
    <source>
        <dbReference type="Google" id="ProtNLM"/>
    </source>
</evidence>
<sequence length="698" mass="76324">MLVDGLLKTVLQHFQDVHDAATTDQIIGTTVHLLANLSNPLNLGVLTSQLLTAPAIWHRQDGTKSALRVISIYNSAAARIRENELQAAKRKGPAGGDGRVLGCEEWTRAVVKGADDRSRRWQHLLVLAGVFMGMEGNDRHSLSRGLRNTLEQAVVLATNLALEGNVEDGPAAAASIVAALTFVFPLLSEHHQTQINCDALLPIVVWAMTGEEGFCDAQFLRAVDRDTTIIQPGHVLSWPAQSPSCALVQQIEKQPLVANMGPLSKLAAYAARHARDTSVVLQAQDALLVFTGRVLGSWQMNRLSGIDYSLEGSQLSPETAQTTWPLLWQVFQRLMFSTTVVLQAIVARSLLDPHMLMPGMAQDIASKSLQILRNMFFISSRNGNSAFQAYTFTYMTSLDVLSSDALATETLLKELRSVGAVNIPSTPLGRTLDLYYLNVAEHLPLSLSTDACEALLVKPAIAYLSHEVPMSASMTEIFEAAHSVILSALLCPQHSAISIKITPFYIVKLFQSFPQHISPRQFRVAFKTVMEMVSPPNPIAAMDPHLSETLLEMLRNNLSTASTHLLPRVRNRPTSIAAADAPNETHQEQEQDPMSEQSALVLTLIDSLPFLPVPLVEEWLDITARALHEIQNARLREPVRKRLWDVLASGEMDVERSMIGIAWWGGKGGRELVLFGGVPPQPAMMSGGLGGDATSSRL</sequence>
<reference evidence="1 2" key="1">
    <citation type="journal article" date="2020" name="bioRxiv">
        <title>Whole genome comparisons of ergot fungi reveals the divergence and evolution of species within the genus Claviceps are the result of varying mechanisms driving genome evolution and host range expansion.</title>
        <authorList>
            <person name="Wyka S.A."/>
            <person name="Mondo S.J."/>
            <person name="Liu M."/>
            <person name="Dettman J."/>
            <person name="Nalam V."/>
            <person name="Broders K.D."/>
        </authorList>
    </citation>
    <scope>NUCLEOTIDE SEQUENCE [LARGE SCALE GENOMIC DNA]</scope>
    <source>
        <strain evidence="1 2">Clav52</strain>
    </source>
</reference>
<protein>
    <recommendedName>
        <fullName evidence="3">Peroxisomal membrane protein PEX17</fullName>
    </recommendedName>
</protein>
<organism evidence="1 2">
    <name type="scientific">Claviceps aff. purpurea</name>
    <dbReference type="NCBI Taxonomy" id="1967640"/>
    <lineage>
        <taxon>Eukaryota</taxon>
        <taxon>Fungi</taxon>
        <taxon>Dikarya</taxon>
        <taxon>Ascomycota</taxon>
        <taxon>Pezizomycotina</taxon>
        <taxon>Sordariomycetes</taxon>
        <taxon>Hypocreomycetidae</taxon>
        <taxon>Hypocreales</taxon>
        <taxon>Clavicipitaceae</taxon>
        <taxon>Claviceps</taxon>
    </lineage>
</organism>
<proteinExistence type="predicted"/>
<dbReference type="PANTHER" id="PTHR39214:SF1">
    <property type="entry name" value="MICROBODY (PEROXISOME) BIOGENESIS PROTEIN PEROXIN 8 (EUROFUNG)"/>
    <property type="match status" value="1"/>
</dbReference>
<comment type="caution">
    <text evidence="1">The sequence shown here is derived from an EMBL/GenBank/DDBJ whole genome shotgun (WGS) entry which is preliminary data.</text>
</comment>
<evidence type="ECO:0000313" key="1">
    <source>
        <dbReference type="EMBL" id="KAG6292213.1"/>
    </source>
</evidence>
<keyword evidence="2" id="KW-1185">Reference proteome</keyword>
<dbReference type="Pfam" id="PF26001">
    <property type="entry name" value="Pex8"/>
    <property type="match status" value="1"/>
</dbReference>
<gene>
    <name evidence="1" type="ORF">E4U09_003512</name>
</gene>
<dbReference type="Proteomes" id="UP000707071">
    <property type="component" value="Unassembled WGS sequence"/>
</dbReference>
<dbReference type="EMBL" id="SRRH01000283">
    <property type="protein sequence ID" value="KAG6292213.1"/>
    <property type="molecule type" value="Genomic_DNA"/>
</dbReference>
<evidence type="ECO:0000313" key="2">
    <source>
        <dbReference type="Proteomes" id="UP000707071"/>
    </source>
</evidence>
<dbReference type="InterPro" id="IPR055334">
    <property type="entry name" value="PEX8-like"/>
</dbReference>
<name>A0A9P7U0B5_9HYPO</name>